<sequence length="681" mass="77139">MRKYIAMSLLLCAAALSACGPRGGQNSEENSTNPWQLDQFADLRIMRYEIPEWDSLTPQQHVLCYYLSQAALCGRDILWDQNYEHNLAIRHILEGIYRGYKGDTDDAQWKAFEVYLKRVWFSNGIHHHYAETKIEPGFEASYLAHLVRETDPTNFPEQYRDTVELLKFLVPILYDPSVAPKRVNKAAGVDLLATSSMNFYRGVTQAEAEAYYKNLHKKGGNDRLAYGMNSQLVKNDGVTQERVWSAGGMYGAAIEQIIFWLEKAKAVAETPEQARTIETLIAFYQTGSLEKFNEYCIAWVNDTAAKVDFVNGFIEDYGDPLGIKCSWEGLVNFKDLAATRRTEIISANAQWFEDHSPIDAAFRKPQVKGITAKVINAVQLGGDSYPSTPIGINLPNANWIRREHGSKSVTLENITYAYDKAAEGNGFLEEFANSPEEIARARKYAALSSNIHTDLHECLGHGSGQLAPGIKDGALKNYSATLEEARADLFALYYIRDPKLVELGVLPEGEYSEAEYDSYIRNGLLTQVTRIKLGEEIEEDHMRNRALIARWCFENGQKQHVIELLERKGKHYVKINDYDALRNLFGQLLKIVQRIKSTGDFQAGKELVEQYGVKIDPELHKEVLTRYQALNLAPYGGFVNPRIVPVEKDGQVVDATVQYENNYVQQMLEYGEKFSLLPLEN</sequence>
<dbReference type="PANTHER" id="PTHR23422">
    <property type="entry name" value="DIPEPTIDYL PEPTIDASE III-RELATED"/>
    <property type="match status" value="1"/>
</dbReference>
<keyword evidence="2" id="KW-0378">Hydrolase</keyword>
<keyword evidence="5" id="KW-1185">Reference proteome</keyword>
<protein>
    <submittedName>
        <fullName evidence="4">Dihydrofolate reductase</fullName>
    </submittedName>
</protein>
<organism evidence="4 5">
    <name type="scientific">Candidatus [Bacteroides] periocalifornicus</name>
    <dbReference type="NCBI Taxonomy" id="1702214"/>
    <lineage>
        <taxon>Bacteria</taxon>
        <taxon>Pseudomonadati</taxon>
        <taxon>Bacteroidota</taxon>
    </lineage>
</organism>
<evidence type="ECO:0000313" key="5">
    <source>
        <dbReference type="Proteomes" id="UP000054172"/>
    </source>
</evidence>
<keyword evidence="3" id="KW-0732">Signal</keyword>
<evidence type="ECO:0000256" key="3">
    <source>
        <dbReference type="SAM" id="SignalP"/>
    </source>
</evidence>
<comment type="caution">
    <text evidence="4">The sequence shown here is derived from an EMBL/GenBank/DDBJ whole genome shotgun (WGS) entry which is preliminary data.</text>
</comment>
<reference evidence="4" key="1">
    <citation type="submission" date="2015-08" db="EMBL/GenBank/DDBJ databases">
        <title>Candidatus Bacteriodes Periocalifornicus.</title>
        <authorList>
            <person name="McLean J.S."/>
            <person name="Kelley S."/>
        </authorList>
    </citation>
    <scope>NUCLEOTIDE SEQUENCE [LARGE SCALE GENOMIC DNA]</scope>
    <source>
        <strain evidence="4">12B</strain>
    </source>
</reference>
<dbReference type="PANTHER" id="PTHR23422:SF11">
    <property type="entry name" value="DIPEPTIDYL PEPTIDASE 3"/>
    <property type="match status" value="1"/>
</dbReference>
<proteinExistence type="predicted"/>
<name>A0A0Q4AY64_9BACT</name>
<dbReference type="PATRIC" id="fig|1702214.3.peg.1574"/>
<dbReference type="Pfam" id="PF03571">
    <property type="entry name" value="Peptidase_M49"/>
    <property type="match status" value="1"/>
</dbReference>
<evidence type="ECO:0000256" key="2">
    <source>
        <dbReference type="ARBA" id="ARBA00022801"/>
    </source>
</evidence>
<feature type="chain" id="PRO_5006212373" evidence="3">
    <location>
        <begin position="19"/>
        <end position="681"/>
    </location>
</feature>
<dbReference type="InterPro" id="IPR039461">
    <property type="entry name" value="Peptidase_M49"/>
</dbReference>
<dbReference type="AlphaFoldDB" id="A0A0Q4AY64"/>
<dbReference type="Gene3D" id="3.30.540.30">
    <property type="match status" value="2"/>
</dbReference>
<evidence type="ECO:0000256" key="1">
    <source>
        <dbReference type="ARBA" id="ARBA00022723"/>
    </source>
</evidence>
<dbReference type="GO" id="GO:0016787">
    <property type="term" value="F:hydrolase activity"/>
    <property type="evidence" value="ECO:0007669"/>
    <property type="project" value="UniProtKB-KW"/>
</dbReference>
<feature type="signal peptide" evidence="3">
    <location>
        <begin position="1"/>
        <end position="18"/>
    </location>
</feature>
<dbReference type="EMBL" id="LIIK01000015">
    <property type="protein sequence ID" value="KQM09006.1"/>
    <property type="molecule type" value="Genomic_DNA"/>
</dbReference>
<evidence type="ECO:0000313" key="4">
    <source>
        <dbReference type="EMBL" id="KQM09006.1"/>
    </source>
</evidence>
<gene>
    <name evidence="4" type="ORF">AL399_04270</name>
</gene>
<dbReference type="STRING" id="1702214.AL399_04270"/>
<keyword evidence="1" id="KW-0479">Metal-binding</keyword>
<dbReference type="GO" id="GO:0046872">
    <property type="term" value="F:metal ion binding"/>
    <property type="evidence" value="ECO:0007669"/>
    <property type="project" value="UniProtKB-KW"/>
</dbReference>
<dbReference type="Proteomes" id="UP000054172">
    <property type="component" value="Unassembled WGS sequence"/>
</dbReference>
<dbReference type="PROSITE" id="PS51257">
    <property type="entry name" value="PROKAR_LIPOPROTEIN"/>
    <property type="match status" value="1"/>
</dbReference>
<accession>A0A0Q4AY64</accession>